<organism evidence="2 3">
    <name type="scientific">Rubroshorea leprosula</name>
    <dbReference type="NCBI Taxonomy" id="152421"/>
    <lineage>
        <taxon>Eukaryota</taxon>
        <taxon>Viridiplantae</taxon>
        <taxon>Streptophyta</taxon>
        <taxon>Embryophyta</taxon>
        <taxon>Tracheophyta</taxon>
        <taxon>Spermatophyta</taxon>
        <taxon>Magnoliopsida</taxon>
        <taxon>eudicotyledons</taxon>
        <taxon>Gunneridae</taxon>
        <taxon>Pentapetalae</taxon>
        <taxon>rosids</taxon>
        <taxon>malvids</taxon>
        <taxon>Malvales</taxon>
        <taxon>Dipterocarpaceae</taxon>
        <taxon>Rubroshorea</taxon>
    </lineage>
</organism>
<dbReference type="EMBL" id="BPVZ01000019">
    <property type="protein sequence ID" value="GKV02685.1"/>
    <property type="molecule type" value="Genomic_DNA"/>
</dbReference>
<keyword evidence="3" id="KW-1185">Reference proteome</keyword>
<gene>
    <name evidence="2" type="ORF">SLEP1_g15083</name>
</gene>
<sequence>MPQSFLPRVASVHFGEGVVDEPPRPRYVLCLEQAALRPSGGMGPFPLPGARTSAPCSNRLSSGFSSTGRG</sequence>
<evidence type="ECO:0000256" key="1">
    <source>
        <dbReference type="SAM" id="MobiDB-lite"/>
    </source>
</evidence>
<evidence type="ECO:0000313" key="3">
    <source>
        <dbReference type="Proteomes" id="UP001054252"/>
    </source>
</evidence>
<accession>A0AAV5IV54</accession>
<feature type="compositionally biased region" description="Polar residues" evidence="1">
    <location>
        <begin position="54"/>
        <end position="70"/>
    </location>
</feature>
<protein>
    <submittedName>
        <fullName evidence="2">Uncharacterized protein</fullName>
    </submittedName>
</protein>
<dbReference type="Proteomes" id="UP001054252">
    <property type="component" value="Unassembled WGS sequence"/>
</dbReference>
<proteinExistence type="predicted"/>
<dbReference type="AlphaFoldDB" id="A0AAV5IV54"/>
<comment type="caution">
    <text evidence="2">The sequence shown here is derived from an EMBL/GenBank/DDBJ whole genome shotgun (WGS) entry which is preliminary data.</text>
</comment>
<feature type="region of interest" description="Disordered" evidence="1">
    <location>
        <begin position="42"/>
        <end position="70"/>
    </location>
</feature>
<name>A0AAV5IV54_9ROSI</name>
<evidence type="ECO:0000313" key="2">
    <source>
        <dbReference type="EMBL" id="GKV02685.1"/>
    </source>
</evidence>
<reference evidence="2 3" key="1">
    <citation type="journal article" date="2021" name="Commun. Biol.">
        <title>The genome of Shorea leprosula (Dipterocarpaceae) highlights the ecological relevance of drought in aseasonal tropical rainforests.</title>
        <authorList>
            <person name="Ng K.K.S."/>
            <person name="Kobayashi M.J."/>
            <person name="Fawcett J.A."/>
            <person name="Hatakeyama M."/>
            <person name="Paape T."/>
            <person name="Ng C.H."/>
            <person name="Ang C.C."/>
            <person name="Tnah L.H."/>
            <person name="Lee C.T."/>
            <person name="Nishiyama T."/>
            <person name="Sese J."/>
            <person name="O'Brien M.J."/>
            <person name="Copetti D."/>
            <person name="Mohd Noor M.I."/>
            <person name="Ong R.C."/>
            <person name="Putra M."/>
            <person name="Sireger I.Z."/>
            <person name="Indrioko S."/>
            <person name="Kosugi Y."/>
            <person name="Izuno A."/>
            <person name="Isagi Y."/>
            <person name="Lee S.L."/>
            <person name="Shimizu K.K."/>
        </authorList>
    </citation>
    <scope>NUCLEOTIDE SEQUENCE [LARGE SCALE GENOMIC DNA]</scope>
    <source>
        <strain evidence="2">214</strain>
    </source>
</reference>